<reference evidence="2 3" key="1">
    <citation type="submission" date="2019-02" db="EMBL/GenBank/DDBJ databases">
        <title>Genome of a new Bacteroidetes strain.</title>
        <authorList>
            <person name="Pitt A."/>
        </authorList>
    </citation>
    <scope>NUCLEOTIDE SEQUENCE [LARGE SCALE GENOMIC DNA]</scope>
    <source>
        <strain evidence="2 3">50C-KIRBA</strain>
    </source>
</reference>
<dbReference type="SUPFAM" id="SSF54106">
    <property type="entry name" value="LysM domain"/>
    <property type="match status" value="1"/>
</dbReference>
<dbReference type="EMBL" id="SEWW01000001">
    <property type="protein sequence ID" value="NGZ43453.1"/>
    <property type="molecule type" value="Genomic_DNA"/>
</dbReference>
<sequence>MNFKSFILFLFICLGISLQINAITVDSLGLKKENNKTYIVFKVGPKQSLFSILRRYNLSLTEFKQVNPEIAIPVKTGELVFLPLHYLEESPSILKTIDKPNETSVTPAANEKTVDDGNKSDKGIHIVARRQGLLTIANMHQVTMAQIRKWNNLTSDRLQEGQRLIIVEPSAATSIDKSSLLPNKTEKAPASTEAKIDMALPAAKENASTSTSPESTSQEGIRKTIETGIAELIDVPDNSGKYLALHKSAPIGTLVLVKNLANNQSIWVKVIGRLPNTDNKVIIKLSPKAFERLNAVDKRIRAEISYLVQ</sequence>
<dbReference type="Gene3D" id="3.10.350.10">
    <property type="entry name" value="LysM domain"/>
    <property type="match status" value="1"/>
</dbReference>
<evidence type="ECO:0000259" key="1">
    <source>
        <dbReference type="PROSITE" id="PS51782"/>
    </source>
</evidence>
<comment type="caution">
    <text evidence="2">The sequence shown here is derived from an EMBL/GenBank/DDBJ whole genome shotgun (WGS) entry which is preliminary data.</text>
</comment>
<name>A0ABX0ETV9_9BACT</name>
<organism evidence="2 3">
    <name type="scientific">Aquirufa beregesia</name>
    <dbReference type="NCBI Taxonomy" id="2516556"/>
    <lineage>
        <taxon>Bacteria</taxon>
        <taxon>Pseudomonadati</taxon>
        <taxon>Bacteroidota</taxon>
        <taxon>Cytophagia</taxon>
        <taxon>Cytophagales</taxon>
        <taxon>Flectobacillaceae</taxon>
        <taxon>Aquirufa</taxon>
    </lineage>
</organism>
<keyword evidence="3" id="KW-1185">Reference proteome</keyword>
<dbReference type="RefSeq" id="WP_166228688.1">
    <property type="nucleotide sequence ID" value="NZ_CBCSIJ010000001.1"/>
</dbReference>
<dbReference type="CDD" id="cd00118">
    <property type="entry name" value="LysM"/>
    <property type="match status" value="1"/>
</dbReference>
<proteinExistence type="predicted"/>
<dbReference type="PROSITE" id="PS51782">
    <property type="entry name" value="LYSM"/>
    <property type="match status" value="1"/>
</dbReference>
<dbReference type="Pfam" id="PF01476">
    <property type="entry name" value="LysM"/>
    <property type="match status" value="2"/>
</dbReference>
<accession>A0ABX0ETV9</accession>
<dbReference type="SMART" id="SM00257">
    <property type="entry name" value="LysM"/>
    <property type="match status" value="2"/>
</dbReference>
<dbReference type="InterPro" id="IPR018392">
    <property type="entry name" value="LysM"/>
</dbReference>
<dbReference type="InterPro" id="IPR036779">
    <property type="entry name" value="LysM_dom_sf"/>
</dbReference>
<dbReference type="InterPro" id="IPR036908">
    <property type="entry name" value="RlpA-like_sf"/>
</dbReference>
<dbReference type="Proteomes" id="UP001318301">
    <property type="component" value="Unassembled WGS sequence"/>
</dbReference>
<dbReference type="Gene3D" id="2.40.40.10">
    <property type="entry name" value="RlpA-like domain"/>
    <property type="match status" value="1"/>
</dbReference>
<evidence type="ECO:0000313" key="2">
    <source>
        <dbReference type="EMBL" id="NGZ43453.1"/>
    </source>
</evidence>
<evidence type="ECO:0000313" key="3">
    <source>
        <dbReference type="Proteomes" id="UP001318301"/>
    </source>
</evidence>
<feature type="domain" description="LysM" evidence="1">
    <location>
        <begin position="123"/>
        <end position="166"/>
    </location>
</feature>
<protein>
    <submittedName>
        <fullName evidence="2">LysM peptidoglycan-binding domain-containing protein</fullName>
    </submittedName>
</protein>
<gene>
    <name evidence="2" type="ORF">EWU23_03095</name>
</gene>